<dbReference type="SMART" id="SM00487">
    <property type="entry name" value="DEXDc"/>
    <property type="match status" value="1"/>
</dbReference>
<dbReference type="GO" id="GO:0016787">
    <property type="term" value="F:hydrolase activity"/>
    <property type="evidence" value="ECO:0007669"/>
    <property type="project" value="UniProtKB-KW"/>
</dbReference>
<dbReference type="GO" id="GO:0005524">
    <property type="term" value="F:ATP binding"/>
    <property type="evidence" value="ECO:0007669"/>
    <property type="project" value="InterPro"/>
</dbReference>
<feature type="domain" description="PHD-type" evidence="7">
    <location>
        <begin position="899"/>
        <end position="956"/>
    </location>
</feature>
<keyword evidence="1" id="KW-0479">Metal-binding</keyword>
<evidence type="ECO:0000256" key="4">
    <source>
        <dbReference type="ARBA" id="ARBA00022833"/>
    </source>
</evidence>
<sequence>MRNKRKSSSILQISKEKRQALSWNYLDTTNTNGCTSHSNASRSKSSPSSSISHTGCICRGDDTACPPFYIPTSVYDQFHVRCDYGIGVFWNGFSSESHDVIGTLCQIRLSLSASKYSSSQTHPFCEDLPETLPKVCATLMVFPDGSPNRLIFDDENVSRSSTPLCIHSKRYYLCFEASIKDQSVPLESLEYLCRGDKNCKVRLEVEEYCPQDSTVRIRVLLLQRLITKLAILSQIPLSHARSKEEMRHRQQLLAYSHGFPVPAAVPNNKKLKRVNFADLFQHIHEAHQREAEEEQDVHNVQHEKLIPLLRPYQVKAVRWMMKKELVGQTEQGRELHELWKTFTTMEGKIFYYNPFSAQISEDFYPKVAPSPGGIIADEMGLGKTVEVLACILNHPRPLIQLAGDRSDDSLEALSEHLDDSSEKDKTEAEVFSKPDHEKSSPSESLIPPSDQVKKDEGSSEDDIEINIQEKVFNRPGREISSPSESLIPPSDQVKKDEGSSEDDVEMNTQEEVCSDQSLEDAHLGTDLKDGAVIENSLESKDSLDTISSEGKESGCTSSSSGRMQDEETPNHLEKGMRYVETKSQVNFIITSLVNEMCDLVENIHAASASVKDNEALERERAWLDGNVRERASVEMEPSENDCLILGSRDIQDFEPNGEATRMYLPSSTFSKTSSCEMEVKAEISSSPKDLAGANEDSGFVEEMEDERSDSEAGSSFEAKISGNMEIIKSNDAVVDLQTHHGAENREGCSILNREETGMEVKDFSQSFGLEEATNSASSDGVRNVGIDSQVSDVNLETEKRTKILQNGEDVKSKQAGSISGTGMVEMQALSNSLVGEDGELEGSNTPSSKMDCSEEVPLQPNGIVSTISEESRSNGDVQQAVVVEAEETEQDNLMPVIAMFACLCGKVEDEVREGDAIQCEECSGWQHAKCVNWKIQNPVMRPSAAVRYLCPHCQLRQPPTKSSATLIISPSSICQQWVDEINRHIHLFSLKILVYQGVKKHKFLQPSFLAKHDIVITTYDILKQELHYVDLPHCNSDKERKLRHAKRYMAVPSPLPAVEWWRVCLDEAQMVECHTAKVDVIPYLLGTGLFLSCRKVCDAAAMALRLSAVNRWCVTGTPVQRGLNDLYGLFLFLNEDPYRAKFWWEHALCAPFANGDQEPMLKFLTKKLWRTAKKDVLDQINIPSQTEEVHWLKFSPVEAHFYKRKHQGCAFDFTRALDRTRADPSMKLSDLDRETLHRLVYPLLSLRQACCHPQAVRGEFIRFNQTTMCMEDLLQSLIAKARLECEEAQRLLVCAINGQAAMHMMEGEIIQAVEKYREVLRTADEQKGKLKVDSLQLYHTIHNLNEILGEKHEGVAPTTRDSQLNKQMKELEEKYMSKALNNLTSCGQTLFPISEKISSLQSEVSKGPGWWLDAVQYFMLQGLGDELVTKIKEDVMSGKMDQLTNRFQDCRGLQYILQEEIDILMKCFKEAKAGVKSLSKPVTPQLVAATVDCHLRPFKGRAKNDCPFCKVEAALQEYEMRLFAFEQKDYVDALTADVPSTSDADENNIGNYTIRPRGTWAMSELHKILKSLHAFLKQNYGDPWTIQEGADHLELIEQMKKEFKPLRAYWGALLERVAAMDELDMAKMRLRAKLPDEPYDPVSQPYIIIPAEIPNQKMKLLNDRFVASSELRKKMGQLVYLENLEKAQYTLEGTNPDPCPICTRPLGAQASNRQFVVAEEYIPASVMTPSYESGIHSESRLIGLRWAVLHCGHCFCCECMSVLQTRCPVASMKCPVCRQKILRSDISFVSTKAKNEESSQTAIRVKGGYSTKVEAVVKALIEIRRNDPTAKSLVFSAWQEVLNIISRALTDNNVTHRQISQVGHKYFQSKLLDFKLDEDISTLLLPLNVACNGLNIIEATHVLLVEPILNPATELQAVGRVHRIGQTRPTIIHRFLVQQTIEEELHKYLVSNPISNNIGSEVSETGELTVAELRGMLSFLPDNVTD</sequence>
<dbReference type="InterPro" id="IPR000330">
    <property type="entry name" value="SNF2_N"/>
</dbReference>
<dbReference type="Pfam" id="PF21325">
    <property type="entry name" value="SHPRH_helical-1st"/>
    <property type="match status" value="1"/>
</dbReference>
<dbReference type="GO" id="GO:0008270">
    <property type="term" value="F:zinc ion binding"/>
    <property type="evidence" value="ECO:0007669"/>
    <property type="project" value="UniProtKB-KW"/>
</dbReference>
<dbReference type="InterPro" id="IPR048695">
    <property type="entry name" value="SHPRH_helical_2nd"/>
</dbReference>
<dbReference type="CDD" id="cd18793">
    <property type="entry name" value="SF2_C_SNF"/>
    <property type="match status" value="1"/>
</dbReference>
<dbReference type="SUPFAM" id="SSF52540">
    <property type="entry name" value="P-loop containing nucleoside triphosphate hydrolases"/>
    <property type="match status" value="3"/>
</dbReference>
<dbReference type="InterPro" id="IPR013083">
    <property type="entry name" value="Znf_RING/FYVE/PHD"/>
</dbReference>
<dbReference type="Gene3D" id="3.40.50.10810">
    <property type="entry name" value="Tandem AAA-ATPase domain"/>
    <property type="match status" value="2"/>
</dbReference>
<dbReference type="Pfam" id="PF21324">
    <property type="entry name" value="SHPRH_helical-2nd"/>
    <property type="match status" value="1"/>
</dbReference>
<dbReference type="OrthoDB" id="423559at2759"/>
<feature type="region of interest" description="Disordered" evidence="6">
    <location>
        <begin position="682"/>
        <end position="715"/>
    </location>
</feature>
<keyword evidence="4" id="KW-0862">Zinc</keyword>
<evidence type="ECO:0000259" key="8">
    <source>
        <dbReference type="PROSITE" id="PS50089"/>
    </source>
</evidence>
<dbReference type="SUPFAM" id="SSF57903">
    <property type="entry name" value="FYVE/PHD zinc finger"/>
    <property type="match status" value="1"/>
</dbReference>
<feature type="compositionally biased region" description="Basic and acidic residues" evidence="6">
    <location>
        <begin position="414"/>
        <end position="440"/>
    </location>
</feature>
<feature type="region of interest" description="Disordered" evidence="6">
    <location>
        <begin position="538"/>
        <end position="570"/>
    </location>
</feature>
<name>A0A9Q0YUA2_HOLLE</name>
<dbReference type="PROSITE" id="PS50016">
    <property type="entry name" value="ZF_PHD_2"/>
    <property type="match status" value="1"/>
</dbReference>
<dbReference type="PANTHER" id="PTHR45865">
    <property type="entry name" value="E3 UBIQUITIN-PROTEIN LIGASE SHPRH FAMILY MEMBER"/>
    <property type="match status" value="1"/>
</dbReference>
<feature type="domain" description="RING-type" evidence="8">
    <location>
        <begin position="1699"/>
        <end position="1778"/>
    </location>
</feature>
<dbReference type="Pfam" id="PF00176">
    <property type="entry name" value="SNF2-rel_dom"/>
    <property type="match status" value="2"/>
</dbReference>
<dbReference type="InterPro" id="IPR014001">
    <property type="entry name" value="Helicase_ATP-bd"/>
</dbReference>
<reference evidence="10" key="1">
    <citation type="submission" date="2021-10" db="EMBL/GenBank/DDBJ databases">
        <title>Tropical sea cucumber genome reveals ecological adaptation and Cuvierian tubules defense mechanism.</title>
        <authorList>
            <person name="Chen T."/>
        </authorList>
    </citation>
    <scope>NUCLEOTIDE SEQUENCE</scope>
    <source>
        <strain evidence="10">Nanhai2018</strain>
        <tissue evidence="10">Muscle</tissue>
    </source>
</reference>
<feature type="region of interest" description="Disordered" evidence="6">
    <location>
        <begin position="414"/>
        <end position="526"/>
    </location>
</feature>
<dbReference type="InterPro" id="IPR052583">
    <property type="entry name" value="ATP-helicase/E3_Ub-Ligase"/>
</dbReference>
<organism evidence="10 11">
    <name type="scientific">Holothuria leucospilota</name>
    <name type="common">Black long sea cucumber</name>
    <name type="synonym">Mertensiothuria leucospilota</name>
    <dbReference type="NCBI Taxonomy" id="206669"/>
    <lineage>
        <taxon>Eukaryota</taxon>
        <taxon>Metazoa</taxon>
        <taxon>Echinodermata</taxon>
        <taxon>Eleutherozoa</taxon>
        <taxon>Echinozoa</taxon>
        <taxon>Holothuroidea</taxon>
        <taxon>Aspidochirotacea</taxon>
        <taxon>Aspidochirotida</taxon>
        <taxon>Holothuriidae</taxon>
        <taxon>Holothuria</taxon>
    </lineage>
</organism>
<gene>
    <name evidence="10" type="ORF">HOLleu_31594</name>
</gene>
<evidence type="ECO:0000256" key="2">
    <source>
        <dbReference type="ARBA" id="ARBA00022771"/>
    </source>
</evidence>
<dbReference type="PROSITE" id="PS51194">
    <property type="entry name" value="HELICASE_CTER"/>
    <property type="match status" value="1"/>
</dbReference>
<accession>A0A9Q0YUA2</accession>
<evidence type="ECO:0000256" key="1">
    <source>
        <dbReference type="ARBA" id="ARBA00022723"/>
    </source>
</evidence>
<dbReference type="InterPro" id="IPR019787">
    <property type="entry name" value="Znf_PHD-finger"/>
</dbReference>
<feature type="compositionally biased region" description="Acidic residues" evidence="6">
    <location>
        <begin position="698"/>
        <end position="708"/>
    </location>
</feature>
<feature type="region of interest" description="Disordered" evidence="6">
    <location>
        <begin position="836"/>
        <end position="856"/>
    </location>
</feature>
<dbReference type="Pfam" id="PF00628">
    <property type="entry name" value="PHD"/>
    <property type="match status" value="1"/>
</dbReference>
<evidence type="ECO:0000259" key="9">
    <source>
        <dbReference type="PROSITE" id="PS51194"/>
    </source>
</evidence>
<evidence type="ECO:0000256" key="5">
    <source>
        <dbReference type="PROSITE-ProRule" id="PRU00175"/>
    </source>
</evidence>
<dbReference type="InterPro" id="IPR038718">
    <property type="entry name" value="SNF2-like_sf"/>
</dbReference>
<dbReference type="GO" id="GO:0061630">
    <property type="term" value="F:ubiquitin protein ligase activity"/>
    <property type="evidence" value="ECO:0007669"/>
    <property type="project" value="TreeGrafter"/>
</dbReference>
<evidence type="ECO:0000313" key="10">
    <source>
        <dbReference type="EMBL" id="KAJ8026686.1"/>
    </source>
</evidence>
<dbReference type="PROSITE" id="PS01359">
    <property type="entry name" value="ZF_PHD_1"/>
    <property type="match status" value="1"/>
</dbReference>
<dbReference type="InterPro" id="IPR001841">
    <property type="entry name" value="Znf_RING"/>
</dbReference>
<feature type="domain" description="Helicase C-terminal" evidence="9">
    <location>
        <begin position="1815"/>
        <end position="1974"/>
    </location>
</feature>
<dbReference type="GO" id="GO:0006974">
    <property type="term" value="P:DNA damage response"/>
    <property type="evidence" value="ECO:0007669"/>
    <property type="project" value="TreeGrafter"/>
</dbReference>
<dbReference type="InterPro" id="IPR019786">
    <property type="entry name" value="Zinc_finger_PHD-type_CS"/>
</dbReference>
<evidence type="ECO:0000313" key="11">
    <source>
        <dbReference type="Proteomes" id="UP001152320"/>
    </source>
</evidence>
<dbReference type="Gene3D" id="3.40.50.300">
    <property type="entry name" value="P-loop containing nucleotide triphosphate hydrolases"/>
    <property type="match status" value="1"/>
</dbReference>
<comment type="caution">
    <text evidence="10">The sequence shown here is derived from an EMBL/GenBank/DDBJ whole genome shotgun (WGS) entry which is preliminary data.</text>
</comment>
<proteinExistence type="predicted"/>
<dbReference type="InterPro" id="IPR011011">
    <property type="entry name" value="Znf_FYVE_PHD"/>
</dbReference>
<feature type="compositionally biased region" description="Polar residues" evidence="6">
    <location>
        <begin position="506"/>
        <end position="516"/>
    </location>
</feature>
<keyword evidence="3" id="KW-0378">Hydrolase</keyword>
<feature type="compositionally biased region" description="Low complexity" evidence="6">
    <location>
        <begin position="478"/>
        <end position="490"/>
    </location>
</feature>
<dbReference type="EMBL" id="JAIZAY010000016">
    <property type="protein sequence ID" value="KAJ8026686.1"/>
    <property type="molecule type" value="Genomic_DNA"/>
</dbReference>
<evidence type="ECO:0000259" key="7">
    <source>
        <dbReference type="PROSITE" id="PS50016"/>
    </source>
</evidence>
<protein>
    <submittedName>
        <fullName evidence="10">E3 ubiquitin-protein ligase SHPRH</fullName>
    </submittedName>
</protein>
<keyword evidence="11" id="KW-1185">Reference proteome</keyword>
<dbReference type="InterPro" id="IPR017907">
    <property type="entry name" value="Znf_RING_CS"/>
</dbReference>
<keyword evidence="2 5" id="KW-0863">Zinc-finger</keyword>
<dbReference type="SMART" id="SM00249">
    <property type="entry name" value="PHD"/>
    <property type="match status" value="1"/>
</dbReference>
<dbReference type="InterPro" id="IPR001650">
    <property type="entry name" value="Helicase_C-like"/>
</dbReference>
<dbReference type="GO" id="GO:0000209">
    <property type="term" value="P:protein polyubiquitination"/>
    <property type="evidence" value="ECO:0007669"/>
    <property type="project" value="TreeGrafter"/>
</dbReference>
<dbReference type="PROSITE" id="PS00518">
    <property type="entry name" value="ZF_RING_1"/>
    <property type="match status" value="1"/>
</dbReference>
<dbReference type="Proteomes" id="UP001152320">
    <property type="component" value="Chromosome 16"/>
</dbReference>
<dbReference type="CDD" id="cd18070">
    <property type="entry name" value="DEXQc_SHPRH"/>
    <property type="match status" value="1"/>
</dbReference>
<dbReference type="InterPro" id="IPR001965">
    <property type="entry name" value="Znf_PHD"/>
</dbReference>
<dbReference type="GO" id="GO:0005634">
    <property type="term" value="C:nucleus"/>
    <property type="evidence" value="ECO:0007669"/>
    <property type="project" value="TreeGrafter"/>
</dbReference>
<dbReference type="InterPro" id="IPR049730">
    <property type="entry name" value="SNF2/RAD54-like_C"/>
</dbReference>
<dbReference type="InterPro" id="IPR048686">
    <property type="entry name" value="SHPRH_helical_1st"/>
</dbReference>
<evidence type="ECO:0000256" key="3">
    <source>
        <dbReference type="ARBA" id="ARBA00022801"/>
    </source>
</evidence>
<feature type="compositionally biased region" description="Polar residues" evidence="6">
    <location>
        <begin position="544"/>
        <end position="562"/>
    </location>
</feature>
<dbReference type="InterPro" id="IPR027417">
    <property type="entry name" value="P-loop_NTPase"/>
</dbReference>
<evidence type="ECO:0000256" key="6">
    <source>
        <dbReference type="SAM" id="MobiDB-lite"/>
    </source>
</evidence>
<dbReference type="SMART" id="SM00490">
    <property type="entry name" value="HELICc"/>
    <property type="match status" value="1"/>
</dbReference>
<dbReference type="PANTHER" id="PTHR45865:SF1">
    <property type="entry name" value="E3 UBIQUITIN-PROTEIN LIGASE SHPRH"/>
    <property type="match status" value="1"/>
</dbReference>
<dbReference type="Gene3D" id="3.30.40.10">
    <property type="entry name" value="Zinc/RING finger domain, C3HC4 (zinc finger)"/>
    <property type="match status" value="2"/>
</dbReference>
<dbReference type="PROSITE" id="PS50089">
    <property type="entry name" value="ZF_RING_2"/>
    <property type="match status" value="1"/>
</dbReference>
<dbReference type="Pfam" id="PF00271">
    <property type="entry name" value="Helicase_C"/>
    <property type="match status" value="1"/>
</dbReference>